<keyword evidence="10" id="KW-0464">Manganese</keyword>
<dbReference type="InterPro" id="IPR020561">
    <property type="entry name" value="PRibGlycinamid_synth_ATP-grasp"/>
</dbReference>
<dbReference type="GO" id="GO:0004637">
    <property type="term" value="F:phosphoribosylamine-glycine ligase activity"/>
    <property type="evidence" value="ECO:0007669"/>
    <property type="project" value="UniProtKB-UniRule"/>
</dbReference>
<dbReference type="Gene3D" id="3.30.470.20">
    <property type="entry name" value="ATP-grasp fold, B domain"/>
    <property type="match status" value="1"/>
</dbReference>
<accession>A0A2V2N434</accession>
<dbReference type="Pfam" id="PF02844">
    <property type="entry name" value="GARS_N"/>
    <property type="match status" value="1"/>
</dbReference>
<dbReference type="EMBL" id="QGMZ01000014">
    <property type="protein sequence ID" value="PWR74914.1"/>
    <property type="molecule type" value="Genomic_DNA"/>
</dbReference>
<evidence type="ECO:0000256" key="14">
    <source>
        <dbReference type="HAMAP-Rule" id="MF_00138"/>
    </source>
</evidence>
<dbReference type="InterPro" id="IPR020562">
    <property type="entry name" value="PRibGlycinamide_synth_N"/>
</dbReference>
<evidence type="ECO:0000256" key="4">
    <source>
        <dbReference type="ARBA" id="ARBA00013255"/>
    </source>
</evidence>
<evidence type="ECO:0000259" key="16">
    <source>
        <dbReference type="PROSITE" id="PS50975"/>
    </source>
</evidence>
<evidence type="ECO:0000256" key="9">
    <source>
        <dbReference type="ARBA" id="ARBA00022842"/>
    </source>
</evidence>
<dbReference type="PANTHER" id="PTHR43472">
    <property type="entry name" value="PHOSPHORIBOSYLAMINE--GLYCINE LIGASE"/>
    <property type="match status" value="1"/>
</dbReference>
<keyword evidence="8 15" id="KW-0067">ATP-binding</keyword>
<dbReference type="InterPro" id="IPR020560">
    <property type="entry name" value="PRibGlycinamide_synth_C-dom"/>
</dbReference>
<keyword evidence="5 14" id="KW-0436">Ligase</keyword>
<dbReference type="GO" id="GO:0009113">
    <property type="term" value="P:purine nucleobase biosynthetic process"/>
    <property type="evidence" value="ECO:0007669"/>
    <property type="project" value="InterPro"/>
</dbReference>
<dbReference type="Pfam" id="PF01071">
    <property type="entry name" value="GARS_A"/>
    <property type="match status" value="1"/>
</dbReference>
<dbReference type="InterPro" id="IPR037123">
    <property type="entry name" value="PRibGlycinamide_synth_C_sf"/>
</dbReference>
<evidence type="ECO:0000256" key="11">
    <source>
        <dbReference type="ARBA" id="ARBA00038345"/>
    </source>
</evidence>
<dbReference type="SUPFAM" id="SSF56059">
    <property type="entry name" value="Glutathione synthetase ATP-binding domain-like"/>
    <property type="match status" value="1"/>
</dbReference>
<dbReference type="RefSeq" id="WP_109940346.1">
    <property type="nucleotide sequence ID" value="NZ_CP176366.1"/>
</dbReference>
<evidence type="ECO:0000256" key="2">
    <source>
        <dbReference type="ARBA" id="ARBA00001946"/>
    </source>
</evidence>
<dbReference type="NCBIfam" id="TIGR00877">
    <property type="entry name" value="purD"/>
    <property type="match status" value="1"/>
</dbReference>
<keyword evidence="7 14" id="KW-0658">Purine biosynthesis</keyword>
<evidence type="ECO:0000313" key="18">
    <source>
        <dbReference type="Proteomes" id="UP000245934"/>
    </source>
</evidence>
<evidence type="ECO:0000256" key="7">
    <source>
        <dbReference type="ARBA" id="ARBA00022755"/>
    </source>
</evidence>
<dbReference type="SMART" id="SM01210">
    <property type="entry name" value="GARS_C"/>
    <property type="match status" value="1"/>
</dbReference>
<dbReference type="InterPro" id="IPR011761">
    <property type="entry name" value="ATP-grasp"/>
</dbReference>
<evidence type="ECO:0000256" key="8">
    <source>
        <dbReference type="ARBA" id="ARBA00022840"/>
    </source>
</evidence>
<dbReference type="GO" id="GO:0005524">
    <property type="term" value="F:ATP binding"/>
    <property type="evidence" value="ECO:0007669"/>
    <property type="project" value="UniProtKB-UniRule"/>
</dbReference>
<evidence type="ECO:0000256" key="13">
    <source>
        <dbReference type="ARBA" id="ARBA00042864"/>
    </source>
</evidence>
<dbReference type="SUPFAM" id="SSF52440">
    <property type="entry name" value="PreATP-grasp domain"/>
    <property type="match status" value="1"/>
</dbReference>
<dbReference type="Gene3D" id="3.90.600.10">
    <property type="entry name" value="Phosphoribosylglycinamide synthetase, C-terminal domain"/>
    <property type="match status" value="1"/>
</dbReference>
<dbReference type="Pfam" id="PF02843">
    <property type="entry name" value="GARS_C"/>
    <property type="match status" value="1"/>
</dbReference>
<dbReference type="InterPro" id="IPR016185">
    <property type="entry name" value="PreATP-grasp_dom_sf"/>
</dbReference>
<comment type="cofactor">
    <cofactor evidence="2">
        <name>Mg(2+)</name>
        <dbReference type="ChEBI" id="CHEBI:18420"/>
    </cofactor>
</comment>
<evidence type="ECO:0000256" key="6">
    <source>
        <dbReference type="ARBA" id="ARBA00022741"/>
    </source>
</evidence>
<dbReference type="HAMAP" id="MF_00138">
    <property type="entry name" value="GARS"/>
    <property type="match status" value="1"/>
</dbReference>
<dbReference type="GO" id="GO:0046872">
    <property type="term" value="F:metal ion binding"/>
    <property type="evidence" value="ECO:0007669"/>
    <property type="project" value="InterPro"/>
</dbReference>
<dbReference type="SUPFAM" id="SSF51246">
    <property type="entry name" value="Rudiment single hybrid motif"/>
    <property type="match status" value="1"/>
</dbReference>
<dbReference type="InterPro" id="IPR020559">
    <property type="entry name" value="PRibGlycinamide_synth_CS"/>
</dbReference>
<evidence type="ECO:0000313" key="17">
    <source>
        <dbReference type="EMBL" id="PWR74914.1"/>
    </source>
</evidence>
<evidence type="ECO:0000256" key="15">
    <source>
        <dbReference type="PROSITE-ProRule" id="PRU00409"/>
    </source>
</evidence>
<comment type="cofactor">
    <cofactor evidence="1">
        <name>Mn(2+)</name>
        <dbReference type="ChEBI" id="CHEBI:29035"/>
    </cofactor>
</comment>
<evidence type="ECO:0000256" key="10">
    <source>
        <dbReference type="ARBA" id="ARBA00023211"/>
    </source>
</evidence>
<organism evidence="17 18">
    <name type="scientific">Methanospirillum stamsii</name>
    <dbReference type="NCBI Taxonomy" id="1277351"/>
    <lineage>
        <taxon>Archaea</taxon>
        <taxon>Methanobacteriati</taxon>
        <taxon>Methanobacteriota</taxon>
        <taxon>Stenosarchaea group</taxon>
        <taxon>Methanomicrobia</taxon>
        <taxon>Methanomicrobiales</taxon>
        <taxon>Methanospirillaceae</taxon>
        <taxon>Methanospirillum</taxon>
    </lineage>
</organism>
<dbReference type="Gene3D" id="3.30.1490.20">
    <property type="entry name" value="ATP-grasp fold, A domain"/>
    <property type="match status" value="1"/>
</dbReference>
<dbReference type="Gene3D" id="3.40.50.20">
    <property type="match status" value="1"/>
</dbReference>
<keyword evidence="18" id="KW-1185">Reference proteome</keyword>
<feature type="domain" description="ATP-grasp" evidence="16">
    <location>
        <begin position="113"/>
        <end position="317"/>
    </location>
</feature>
<dbReference type="PROSITE" id="PS50975">
    <property type="entry name" value="ATP_GRASP"/>
    <property type="match status" value="1"/>
</dbReference>
<dbReference type="EC" id="6.3.4.13" evidence="4 14"/>
<keyword evidence="9" id="KW-0460">Magnesium</keyword>
<gene>
    <name evidence="14 17" type="primary">purD</name>
    <name evidence="17" type="ORF">DLD82_06710</name>
</gene>
<comment type="caution">
    <text evidence="17">The sequence shown here is derived from an EMBL/GenBank/DDBJ whole genome shotgun (WGS) entry which is preliminary data.</text>
</comment>
<dbReference type="SMART" id="SM01209">
    <property type="entry name" value="GARS_A"/>
    <property type="match status" value="1"/>
</dbReference>
<evidence type="ECO:0000256" key="5">
    <source>
        <dbReference type="ARBA" id="ARBA00022598"/>
    </source>
</evidence>
<dbReference type="AlphaFoldDB" id="A0A2V2N434"/>
<reference evidence="17 18" key="1">
    <citation type="submission" date="2018-05" db="EMBL/GenBank/DDBJ databases">
        <title>Draft genome of Methanospirillum stamsii Pt1.</title>
        <authorList>
            <person name="Dueholm M.S."/>
            <person name="Nielsen P.H."/>
            <person name="Bakmann L.F."/>
            <person name="Otzen D.E."/>
        </authorList>
    </citation>
    <scope>NUCLEOTIDE SEQUENCE [LARGE SCALE GENOMIC DNA]</scope>
    <source>
        <strain evidence="17 18">Pt1</strain>
    </source>
</reference>
<dbReference type="GeneID" id="97611215"/>
<dbReference type="InterPro" id="IPR000115">
    <property type="entry name" value="PRibGlycinamide_synth"/>
</dbReference>
<dbReference type="InterPro" id="IPR011054">
    <property type="entry name" value="Rudment_hybrid_motif"/>
</dbReference>
<dbReference type="Proteomes" id="UP000245934">
    <property type="component" value="Unassembled WGS sequence"/>
</dbReference>
<keyword evidence="6 15" id="KW-0547">Nucleotide-binding</keyword>
<evidence type="ECO:0000256" key="1">
    <source>
        <dbReference type="ARBA" id="ARBA00001936"/>
    </source>
</evidence>
<evidence type="ECO:0000256" key="3">
    <source>
        <dbReference type="ARBA" id="ARBA00005174"/>
    </source>
</evidence>
<protein>
    <recommendedName>
        <fullName evidence="4 14">Phosphoribosylamine--glycine ligase</fullName>
        <ecNumber evidence="4 14">6.3.4.13</ecNumber>
    </recommendedName>
    <alternativeName>
        <fullName evidence="14">GARS</fullName>
    </alternativeName>
    <alternativeName>
        <fullName evidence="12 14">Glycinamide ribonucleotide synthetase</fullName>
    </alternativeName>
    <alternativeName>
        <fullName evidence="13 14">Phosphoribosylglycinamide synthetase</fullName>
    </alternativeName>
</protein>
<dbReference type="OrthoDB" id="146558at2157"/>
<dbReference type="PANTHER" id="PTHR43472:SF1">
    <property type="entry name" value="PHOSPHORIBOSYLAMINE--GLYCINE LIGASE, CHLOROPLASTIC"/>
    <property type="match status" value="1"/>
</dbReference>
<comment type="pathway">
    <text evidence="3 14">Purine metabolism; IMP biosynthesis via de novo pathway; N(1)-(5-phospho-D-ribosyl)glycinamide from 5-phospho-alpha-D-ribose 1-diphosphate: step 2/2.</text>
</comment>
<dbReference type="InterPro" id="IPR013815">
    <property type="entry name" value="ATP_grasp_subdomain_1"/>
</dbReference>
<dbReference type="UniPathway" id="UPA00074">
    <property type="reaction ID" value="UER00125"/>
</dbReference>
<comment type="similarity">
    <text evidence="11 14">Belongs to the GARS family.</text>
</comment>
<sequence>MITNSNILIVGSGGREHAIASALARNPQTRIFAVMNRMNPGIAELAHKVLIAPETEPESIKKFCQENQIHFACIGPEAPLETGVVDTLTEVGVKCMGPSRQAAKIETDKSFCRNLMKKYQIPGLPEYHIFHSGKEAETFLDTSTKDYAIKPSGLTGGKGVRIMGEHLDKDEACAYVHELSGDIVIEERLIGEEFTLQAFVDGKNLVPMPLVQDHKRAYEGDVGPNTGGMGSYTLPDHRFPFVTDEDYHQAFSIMKETIAALAAEGTPYVGILYGQFMNTANGPMVIEFNARFGDPEAMNVLSLLLSDFTGIVKAITSGTLDTADVSFAKKATVCKYLVPEGYPDTPVSGGKLVLGPDNTALCYYASVVKEGGYLITQSSRTLAFVGIGDSLDEAERLAEEAASAVSGPVRHRKDIGTTEVLEKRILHMKEIR</sequence>
<dbReference type="GO" id="GO:0006189">
    <property type="term" value="P:'de novo' IMP biosynthetic process"/>
    <property type="evidence" value="ECO:0007669"/>
    <property type="project" value="UniProtKB-UniRule"/>
</dbReference>
<dbReference type="PROSITE" id="PS00184">
    <property type="entry name" value="GARS"/>
    <property type="match status" value="1"/>
</dbReference>
<comment type="catalytic activity">
    <reaction evidence="14">
        <text>5-phospho-beta-D-ribosylamine + glycine + ATP = N(1)-(5-phospho-beta-D-ribosyl)glycinamide + ADP + phosphate + H(+)</text>
        <dbReference type="Rhea" id="RHEA:17453"/>
        <dbReference type="ChEBI" id="CHEBI:15378"/>
        <dbReference type="ChEBI" id="CHEBI:30616"/>
        <dbReference type="ChEBI" id="CHEBI:43474"/>
        <dbReference type="ChEBI" id="CHEBI:57305"/>
        <dbReference type="ChEBI" id="CHEBI:58681"/>
        <dbReference type="ChEBI" id="CHEBI:143788"/>
        <dbReference type="ChEBI" id="CHEBI:456216"/>
        <dbReference type="EC" id="6.3.4.13"/>
    </reaction>
</comment>
<name>A0A2V2N434_9EURY</name>
<proteinExistence type="inferred from homology"/>
<evidence type="ECO:0000256" key="12">
    <source>
        <dbReference type="ARBA" id="ARBA00042242"/>
    </source>
</evidence>